<dbReference type="GO" id="GO:0016787">
    <property type="term" value="F:hydrolase activity"/>
    <property type="evidence" value="ECO:0007669"/>
    <property type="project" value="InterPro"/>
</dbReference>
<protein>
    <submittedName>
        <fullName evidence="2">Metallophosphoesterase</fullName>
    </submittedName>
</protein>
<dbReference type="RefSeq" id="WP_349352569.1">
    <property type="nucleotide sequence ID" value="NZ_CP157804.1"/>
</dbReference>
<reference evidence="2" key="1">
    <citation type="submission" date="2024-05" db="EMBL/GenBank/DDBJ databases">
        <title>Draft Genome Sequences of Flagellimonas sp. MMG031 and Marinobacter sp. MMG032 Isolated from the dinoflagellate Symbiodinium pilosum.</title>
        <authorList>
            <person name="Shikuma N.J."/>
            <person name="Farrell M.V."/>
        </authorList>
    </citation>
    <scope>NUCLEOTIDE SEQUENCE</scope>
    <source>
        <strain evidence="2">MMG031</strain>
    </source>
</reference>
<dbReference type="InterPro" id="IPR029052">
    <property type="entry name" value="Metallo-depent_PP-like"/>
</dbReference>
<gene>
    <name evidence="2" type="ORF">ABNE31_04815</name>
</gene>
<dbReference type="Pfam" id="PF00149">
    <property type="entry name" value="Metallophos"/>
    <property type="match status" value="1"/>
</dbReference>
<dbReference type="PANTHER" id="PTHR37844">
    <property type="entry name" value="SER/THR PROTEIN PHOSPHATASE SUPERFAMILY (AFU_ORTHOLOGUE AFUA_1G14840)"/>
    <property type="match status" value="1"/>
</dbReference>
<dbReference type="InterPro" id="IPR004843">
    <property type="entry name" value="Calcineurin-like_PHP"/>
</dbReference>
<organism evidence="2">
    <name type="scientific">Flagellimonas sp. MMG031</name>
    <dbReference type="NCBI Taxonomy" id="3158549"/>
    <lineage>
        <taxon>Bacteria</taxon>
        <taxon>Pseudomonadati</taxon>
        <taxon>Bacteroidota</taxon>
        <taxon>Flavobacteriia</taxon>
        <taxon>Flavobacteriales</taxon>
        <taxon>Flavobacteriaceae</taxon>
        <taxon>Flagellimonas</taxon>
    </lineage>
</organism>
<feature type="domain" description="Calcineurin-like phosphoesterase" evidence="1">
    <location>
        <begin position="7"/>
        <end position="216"/>
    </location>
</feature>
<accession>A0AAU7N3C9</accession>
<dbReference type="AlphaFoldDB" id="A0AAU7N3C9"/>
<dbReference type="SUPFAM" id="SSF56300">
    <property type="entry name" value="Metallo-dependent phosphatases"/>
    <property type="match status" value="1"/>
</dbReference>
<evidence type="ECO:0000259" key="1">
    <source>
        <dbReference type="Pfam" id="PF00149"/>
    </source>
</evidence>
<name>A0AAU7N3C9_9FLAO</name>
<evidence type="ECO:0000313" key="2">
    <source>
        <dbReference type="EMBL" id="XBQ24242.1"/>
    </source>
</evidence>
<dbReference type="KEGG" id="fld:ABNE31_04815"/>
<proteinExistence type="predicted"/>
<dbReference type="Gene3D" id="3.60.21.10">
    <property type="match status" value="1"/>
</dbReference>
<sequence>MATIQYLSDLHLEFPENKQFIQDNPIRPNADILVMAGDIVMFSLLDKFDWFFDDLSQKFQQVYWIPGNHEYYGSDIKYRTGNFKEKIRDNIYLLNNQTVLVDDVELIFTTLWTQLSDKNQKLIIGTLSDFRTIRNNGQLLTTSDYNSLNQDDAIFLRKTLQKNNKQKVVITHHVPTFYNYPKKYLGDPLNEAFAIELEDLIKTNGPHYWIFGHHHSNTEPFKMGSTTLTTNQLGYVQMGEHIQFSYNSVISL</sequence>
<dbReference type="EMBL" id="CP157804">
    <property type="protein sequence ID" value="XBQ24242.1"/>
    <property type="molecule type" value="Genomic_DNA"/>
</dbReference>
<dbReference type="PANTHER" id="PTHR37844:SF1">
    <property type="entry name" value="CALCINEURIN-LIKE PHOSPHOESTERASE DOMAIN-CONTAINING PROTEIN"/>
    <property type="match status" value="1"/>
</dbReference>